<organism evidence="5 6">
    <name type="scientific">Anatilimnocola aggregata</name>
    <dbReference type="NCBI Taxonomy" id="2528021"/>
    <lineage>
        <taxon>Bacteria</taxon>
        <taxon>Pseudomonadati</taxon>
        <taxon>Planctomycetota</taxon>
        <taxon>Planctomycetia</taxon>
        <taxon>Pirellulales</taxon>
        <taxon>Pirellulaceae</taxon>
        <taxon>Anatilimnocola</taxon>
    </lineage>
</organism>
<feature type="active site" description="Proton donor/acceptor" evidence="3">
    <location>
        <position position="137"/>
    </location>
</feature>
<evidence type="ECO:0000256" key="2">
    <source>
        <dbReference type="PIRNR" id="PIRNR001365"/>
    </source>
</evidence>
<dbReference type="SMART" id="SM01130">
    <property type="entry name" value="DHDPS"/>
    <property type="match status" value="1"/>
</dbReference>
<dbReference type="SUPFAM" id="SSF51569">
    <property type="entry name" value="Aldolase"/>
    <property type="match status" value="1"/>
</dbReference>
<sequence length="302" mass="33437">MSQAKWQGVFPAVTTQFHQDLSLDLAATSKHIEALIASGISGLIVAGSLGENQTLEPAEKRALVAEAVKVAAGRIPVLSGVAETSTVAACQYVRDCERLGASGFMVMPAMVYKADGAEAMHHFRRVAAASELPWMLYNNPVGYPVDISPAQFAELADIRNLVALKESSANTRRITELRIEVGNRYQIFVGVDDLALESSILGIDGWVAGSGIAFPTENQYFWELTRAQKWDEARALYQWFYPLLKLDTHVKFVQYIKLAVQETGLGKEWVREPRLALTGQERERVLAIIRHGIENRPTLRGR</sequence>
<dbReference type="InterPro" id="IPR013785">
    <property type="entry name" value="Aldolase_TIM"/>
</dbReference>
<evidence type="ECO:0000256" key="1">
    <source>
        <dbReference type="ARBA" id="ARBA00023239"/>
    </source>
</evidence>
<dbReference type="InterPro" id="IPR002220">
    <property type="entry name" value="DapA-like"/>
</dbReference>
<keyword evidence="1 2" id="KW-0456">Lyase</keyword>
<dbReference type="AlphaFoldDB" id="A0A517YK71"/>
<gene>
    <name evidence="5" type="primary">dapA_2</name>
    <name evidence="5" type="ORF">ETAA8_57530</name>
</gene>
<reference evidence="5 6" key="1">
    <citation type="submission" date="2019-02" db="EMBL/GenBank/DDBJ databases">
        <title>Deep-cultivation of Planctomycetes and their phenomic and genomic characterization uncovers novel biology.</title>
        <authorList>
            <person name="Wiegand S."/>
            <person name="Jogler M."/>
            <person name="Boedeker C."/>
            <person name="Pinto D."/>
            <person name="Vollmers J."/>
            <person name="Rivas-Marin E."/>
            <person name="Kohn T."/>
            <person name="Peeters S.H."/>
            <person name="Heuer A."/>
            <person name="Rast P."/>
            <person name="Oberbeckmann S."/>
            <person name="Bunk B."/>
            <person name="Jeske O."/>
            <person name="Meyerdierks A."/>
            <person name="Storesund J.E."/>
            <person name="Kallscheuer N."/>
            <person name="Luecker S."/>
            <person name="Lage O.M."/>
            <person name="Pohl T."/>
            <person name="Merkel B.J."/>
            <person name="Hornburger P."/>
            <person name="Mueller R.-W."/>
            <person name="Bruemmer F."/>
            <person name="Labrenz M."/>
            <person name="Spormann A.M."/>
            <person name="Op den Camp H."/>
            <person name="Overmann J."/>
            <person name="Amann R."/>
            <person name="Jetten M.S.M."/>
            <person name="Mascher T."/>
            <person name="Medema M.H."/>
            <person name="Devos D.P."/>
            <person name="Kaster A.-K."/>
            <person name="Ovreas L."/>
            <person name="Rohde M."/>
            <person name="Galperin M.Y."/>
            <person name="Jogler C."/>
        </authorList>
    </citation>
    <scope>NUCLEOTIDE SEQUENCE [LARGE SCALE GENOMIC DNA]</scope>
    <source>
        <strain evidence="5 6">ETA_A8</strain>
    </source>
</reference>
<dbReference type="KEGG" id="aagg:ETAA8_57530"/>
<dbReference type="Proteomes" id="UP000315017">
    <property type="component" value="Chromosome"/>
</dbReference>
<dbReference type="EC" id="4.3.3.7" evidence="5"/>
<dbReference type="PANTHER" id="PTHR12128:SF72">
    <property type="entry name" value="DIHYDRODIPICOLINATE SYNTHASE"/>
    <property type="match status" value="1"/>
</dbReference>
<protein>
    <submittedName>
        <fullName evidence="5">4-hydroxy-tetrahydrodipicolinate synthase</fullName>
        <ecNumber evidence="5">4.3.3.7</ecNumber>
    </submittedName>
</protein>
<accession>A0A517YK71</accession>
<dbReference type="EMBL" id="CP036274">
    <property type="protein sequence ID" value="QDU30607.1"/>
    <property type="molecule type" value="Genomic_DNA"/>
</dbReference>
<evidence type="ECO:0000256" key="3">
    <source>
        <dbReference type="PIRSR" id="PIRSR001365-1"/>
    </source>
</evidence>
<dbReference type="CDD" id="cd00408">
    <property type="entry name" value="DHDPS-like"/>
    <property type="match status" value="1"/>
</dbReference>
<evidence type="ECO:0000313" key="5">
    <source>
        <dbReference type="EMBL" id="QDU30607.1"/>
    </source>
</evidence>
<dbReference type="PIRSF" id="PIRSF001365">
    <property type="entry name" value="DHDPS"/>
    <property type="match status" value="1"/>
</dbReference>
<dbReference type="PANTHER" id="PTHR12128">
    <property type="entry name" value="DIHYDRODIPICOLINATE SYNTHASE"/>
    <property type="match status" value="1"/>
</dbReference>
<dbReference type="PRINTS" id="PR00146">
    <property type="entry name" value="DHPICSNTHASE"/>
</dbReference>
<proteinExistence type="inferred from homology"/>
<evidence type="ECO:0000256" key="4">
    <source>
        <dbReference type="PIRSR" id="PIRSR001365-2"/>
    </source>
</evidence>
<comment type="similarity">
    <text evidence="2">Belongs to the DapA family.</text>
</comment>
<name>A0A517YK71_9BACT</name>
<dbReference type="Gene3D" id="3.20.20.70">
    <property type="entry name" value="Aldolase class I"/>
    <property type="match status" value="1"/>
</dbReference>
<dbReference type="GO" id="GO:0008840">
    <property type="term" value="F:4-hydroxy-tetrahydrodipicolinate synthase activity"/>
    <property type="evidence" value="ECO:0007669"/>
    <property type="project" value="UniProtKB-EC"/>
</dbReference>
<dbReference type="Pfam" id="PF00701">
    <property type="entry name" value="DHDPS"/>
    <property type="match status" value="1"/>
</dbReference>
<dbReference type="OrthoDB" id="9771791at2"/>
<dbReference type="RefSeq" id="WP_145096369.1">
    <property type="nucleotide sequence ID" value="NZ_CP036274.1"/>
</dbReference>
<feature type="active site" description="Schiff-base intermediate with substrate" evidence="3">
    <location>
        <position position="165"/>
    </location>
</feature>
<evidence type="ECO:0000313" key="6">
    <source>
        <dbReference type="Proteomes" id="UP000315017"/>
    </source>
</evidence>
<feature type="binding site" evidence="4">
    <location>
        <position position="207"/>
    </location>
    <ligand>
        <name>pyruvate</name>
        <dbReference type="ChEBI" id="CHEBI:15361"/>
    </ligand>
</feature>
<keyword evidence="6" id="KW-1185">Reference proteome</keyword>